<keyword evidence="1" id="KW-0472">Membrane</keyword>
<accession>A0A194XBD8</accession>
<evidence type="ECO:0000313" key="2">
    <source>
        <dbReference type="EMBL" id="KUJ17481.1"/>
    </source>
</evidence>
<keyword evidence="1" id="KW-1133">Transmembrane helix</keyword>
<organism evidence="2 3">
    <name type="scientific">Mollisia scopiformis</name>
    <name type="common">Conifer needle endophyte fungus</name>
    <name type="synonym">Phialocephala scopiformis</name>
    <dbReference type="NCBI Taxonomy" id="149040"/>
    <lineage>
        <taxon>Eukaryota</taxon>
        <taxon>Fungi</taxon>
        <taxon>Dikarya</taxon>
        <taxon>Ascomycota</taxon>
        <taxon>Pezizomycotina</taxon>
        <taxon>Leotiomycetes</taxon>
        <taxon>Helotiales</taxon>
        <taxon>Mollisiaceae</taxon>
        <taxon>Mollisia</taxon>
    </lineage>
</organism>
<dbReference type="EMBL" id="KQ947414">
    <property type="protein sequence ID" value="KUJ17481.1"/>
    <property type="molecule type" value="Genomic_DNA"/>
</dbReference>
<sequence>MVIMVVMVMMLVVSVVMVRFMMLRGVMLISRELNSQKETARRGSCMMRGIIEGMPSTVISMRRICRRRSSRVVHRYCPLSTQDRRSGNATSRRPGEYNAEKTGLKYSWGKQKIKYQKKDWDLLRLGLGCSCLSAAAKSGDEL</sequence>
<dbReference type="KEGG" id="psco:LY89DRAFT_54429"/>
<dbReference type="GeneID" id="28817944"/>
<proteinExistence type="predicted"/>
<gene>
    <name evidence="2" type="ORF">LY89DRAFT_54429</name>
</gene>
<keyword evidence="1" id="KW-0812">Transmembrane</keyword>
<name>A0A194XBD8_MOLSC</name>
<dbReference type="RefSeq" id="XP_018071836.1">
    <property type="nucleotide sequence ID" value="XM_018208218.1"/>
</dbReference>
<evidence type="ECO:0000313" key="3">
    <source>
        <dbReference type="Proteomes" id="UP000070700"/>
    </source>
</evidence>
<dbReference type="InParanoid" id="A0A194XBD8"/>
<dbReference type="Proteomes" id="UP000070700">
    <property type="component" value="Unassembled WGS sequence"/>
</dbReference>
<feature type="transmembrane region" description="Helical" evidence="1">
    <location>
        <begin position="6"/>
        <end position="27"/>
    </location>
</feature>
<dbReference type="AlphaFoldDB" id="A0A194XBD8"/>
<reference evidence="2 3" key="1">
    <citation type="submission" date="2015-10" db="EMBL/GenBank/DDBJ databases">
        <title>Full genome of DAOMC 229536 Phialocephala scopiformis, a fungal endophyte of spruce producing the potent anti-insectan compound rugulosin.</title>
        <authorList>
            <consortium name="DOE Joint Genome Institute"/>
            <person name="Walker A.K."/>
            <person name="Frasz S.L."/>
            <person name="Seifert K.A."/>
            <person name="Miller J.D."/>
            <person name="Mondo S.J."/>
            <person name="Labutti K."/>
            <person name="Lipzen A."/>
            <person name="Dockter R."/>
            <person name="Kennedy M."/>
            <person name="Grigoriev I.V."/>
            <person name="Spatafora J.W."/>
        </authorList>
    </citation>
    <scope>NUCLEOTIDE SEQUENCE [LARGE SCALE GENOMIC DNA]</scope>
    <source>
        <strain evidence="2 3">CBS 120377</strain>
    </source>
</reference>
<evidence type="ECO:0000256" key="1">
    <source>
        <dbReference type="SAM" id="Phobius"/>
    </source>
</evidence>
<keyword evidence="3" id="KW-1185">Reference proteome</keyword>
<protein>
    <submittedName>
        <fullName evidence="2">Uncharacterized protein</fullName>
    </submittedName>
</protein>